<feature type="domain" description="Cytosolic endo-beta-N-acetylglucosaminidase TIM barrel" evidence="2">
    <location>
        <begin position="89"/>
        <end position="368"/>
    </location>
</feature>
<organism evidence="3 4">
    <name type="scientific">Discina gigas</name>
    <dbReference type="NCBI Taxonomy" id="1032678"/>
    <lineage>
        <taxon>Eukaryota</taxon>
        <taxon>Fungi</taxon>
        <taxon>Dikarya</taxon>
        <taxon>Ascomycota</taxon>
        <taxon>Pezizomycotina</taxon>
        <taxon>Pezizomycetes</taxon>
        <taxon>Pezizales</taxon>
        <taxon>Discinaceae</taxon>
        <taxon>Discina</taxon>
    </lineage>
</organism>
<dbReference type="Gene3D" id="3.20.20.80">
    <property type="entry name" value="Glycosidases"/>
    <property type="match status" value="1"/>
</dbReference>
<feature type="compositionally biased region" description="Polar residues" evidence="1">
    <location>
        <begin position="27"/>
        <end position="41"/>
    </location>
</feature>
<name>A0ABR3GIA0_9PEZI</name>
<dbReference type="PANTHER" id="PTHR13246">
    <property type="entry name" value="ENDO BETA N-ACETYLGLUCOSAMINIDASE"/>
    <property type="match status" value="1"/>
</dbReference>
<dbReference type="InterPro" id="IPR005201">
    <property type="entry name" value="TIM_ENGase"/>
</dbReference>
<dbReference type="Pfam" id="PF03644">
    <property type="entry name" value="Glyco_hydro_85"/>
    <property type="match status" value="1"/>
</dbReference>
<gene>
    <name evidence="3" type="ORF">Q9L58_005368</name>
</gene>
<reference evidence="3 4" key="1">
    <citation type="submission" date="2024-02" db="EMBL/GenBank/DDBJ databases">
        <title>Discinaceae phylogenomics.</title>
        <authorList>
            <person name="Dirks A.C."/>
            <person name="James T.Y."/>
        </authorList>
    </citation>
    <scope>NUCLEOTIDE SEQUENCE [LARGE SCALE GENOMIC DNA]</scope>
    <source>
        <strain evidence="3 4">ACD0624</strain>
    </source>
</reference>
<proteinExistence type="predicted"/>
<feature type="region of interest" description="Disordered" evidence="1">
    <location>
        <begin position="25"/>
        <end position="59"/>
    </location>
</feature>
<evidence type="ECO:0000313" key="3">
    <source>
        <dbReference type="EMBL" id="KAL0635642.1"/>
    </source>
</evidence>
<feature type="compositionally biased region" description="Pro residues" evidence="1">
    <location>
        <begin position="43"/>
        <end position="54"/>
    </location>
</feature>
<evidence type="ECO:0000259" key="2">
    <source>
        <dbReference type="Pfam" id="PF03644"/>
    </source>
</evidence>
<dbReference type="Gene3D" id="2.60.120.260">
    <property type="entry name" value="Galactose-binding domain-like"/>
    <property type="match status" value="1"/>
</dbReference>
<dbReference type="PANTHER" id="PTHR13246:SF1">
    <property type="entry name" value="CYTOSOLIC ENDO-BETA-N-ACETYLGLUCOSAMINIDASE"/>
    <property type="match status" value="1"/>
</dbReference>
<dbReference type="Proteomes" id="UP001447188">
    <property type="component" value="Unassembled WGS sequence"/>
</dbReference>
<keyword evidence="4" id="KW-1185">Reference proteome</keyword>
<comment type="caution">
    <text evidence="3">The sequence shown here is derived from an EMBL/GenBank/DDBJ whole genome shotgun (WGS) entry which is preliminary data.</text>
</comment>
<protein>
    <recommendedName>
        <fullName evidence="2">Cytosolic endo-beta-N-acetylglucosaminidase TIM barrel domain-containing protein</fullName>
    </recommendedName>
</protein>
<dbReference type="CDD" id="cd06547">
    <property type="entry name" value="GH85_ENGase"/>
    <property type="match status" value="1"/>
</dbReference>
<sequence length="665" mass="74754">MQRIRIEMDPHDFVHLDSMQELADWSPESSFQHSSNISNTPLHPRPTATPPTSPSIPKESSIPQLLVCHDYKGGYHPSESSQGRCPFPETAYTAEYIQYISTFVYFSHKRVAIPPAPWINLMHRNGVKVLGTFLIEGDEGSSEMARLLEKGSEGEFLFATQLARISETYGFDGWLMNIESSFPTGGFSPFQLQLFLRELKSATATLVPGSEIIWYDALTILNQVHWQNGLTLLNVPFFAATDGIFTNYGWRESQLHYTALMSHVFSRPSDVYTGIDCFGRGSLGDGGFGVGTALKEICKEGLSAALFAPGWTFENFDGQDFHSIERKFWVGDETSLAEPGPISEYCSIRESGTEHHFYTNFNRGFGKALWLKGERVLGLPWVHLGTQSIVPSFYPQSKDVIKWVYSNKTAYMGAWSLSIFATPPRRPHGDIHPEYSCPLYKLGIRVTRDLILKFTYQLPNDTGETTGLYCDIASGWQTEKEQIKRHIYDIKEATPIEELDGWVTAYTSILGDEEDVAESRIVEVGIFYRPPIATPHTGRRITIDISGVPTRIATFGELLITTLDTGAENQPSNISKVVPSKTTAGKLRLTWNVYPTHGNKAVQTKRDRGMWSKLTKDFAWFFVWKGIHFVGVSHCLEFVVDSEEITDEEWRVDGVTWEGAVFAGP</sequence>
<evidence type="ECO:0000313" key="4">
    <source>
        <dbReference type="Proteomes" id="UP001447188"/>
    </source>
</evidence>
<dbReference type="EMBL" id="JBBBZM010000065">
    <property type="protein sequence ID" value="KAL0635642.1"/>
    <property type="molecule type" value="Genomic_DNA"/>
</dbReference>
<evidence type="ECO:0000256" key="1">
    <source>
        <dbReference type="SAM" id="MobiDB-lite"/>
    </source>
</evidence>
<accession>A0ABR3GIA0</accession>
<dbReference type="InterPro" id="IPR032979">
    <property type="entry name" value="ENGase"/>
</dbReference>